<sequence>MKINISSDHFLTKKSDCKDLFKIMKICLLFLFAFIFQMMAINTNAQDAVIELKTNSVTISQLINEIEKQTDYLVVYSNREVDTNRRVNFQKRSGNVSSYLNEAFSNTEIGYDFENNYIVLSKKVYQNATTIAQLIQATQQQDKKITGKITDENGDPVIGATIVEKDNPSRGTITDVNGNYTLTGTPENATLQFTYVGMKTQEVAIDGRTTINIVLEADTELLDELVVVGYGVQKKVNLTGSIVAINEKDIEKLNVTQPSQLLAGLASGVTVTQSSGQPGSDAATLRIRGLGTFSSAGTSPLVLIDGISSDMNHINANDIESISILKDAASAAIYGTRAANGVILIETKKGKEGITKINYQGSFGFQRPSEIPKIVDSWVYAEMINEALRNAGSNQQYTEAEIAKFKSGEDQDNYPNKRHYDDLVKSGDGFQTEHYLNFTSGNDKNSYLFSLGYLNQNGFVDETNHTHYNVLFNASSKVSNNFRLNVKFQGRAGSTSEPTTIRSGDGVDGLLNYALKIPNTIAGKKSDGYYGQQTGFTIEGWMDSESFIKNTSNRMNVSAGFEWDILKSLKLTGLAGYNYDNTKYKRFWPVLVVDQTYTESPSELTETRTENSLLTLQSFLNYNKAIDKHEFNVLGGYSQENNTNSWLRAFRDNFPSNTLYEISAGAPSNQLNGGSGYEWALQSFFGRFNYVFDGKYLFEANTRYDGSSRFPASKRWGLFPSVSAGWIISQEKFFHFEPINHLKIRTSWGKLGNQNIGNYPYQQILTLGVNAPFGVSEKMFSGAAATVVPSTDITWESTRVVGAGLDIGLINNKVNASIDIYDKLTSDILYNVTASTVLGMTPSVQNAGVVSNKGIDLNLQHRHQIGDFSYNISANFSYVKNEVKQLATVIQDINSGLFVGYPLQSIYGYVADGLFVDQQDVDNYPTQPRVAAPGDIKLKDISGPDGVPDGKVNADYDRKIIGNQFPKYTYGLTFSPRYKNFDLFINMYGVAGVNKILGGFADNAFYQGSNPQEWMMDRWTKENPNPNAPYPRFLVVGGGEQQFYRSTFVMQDASFLRISNLQLGYTVPEKLVKKIWMSNLYVYINVKNPFTFDRFREGWDPEMGTGYPPARYFSAGVNINF</sequence>
<dbReference type="InterPro" id="IPR008969">
    <property type="entry name" value="CarboxyPept-like_regulatory"/>
</dbReference>
<name>A0A1R3T4N6_9BACT</name>
<evidence type="ECO:0000259" key="8">
    <source>
        <dbReference type="Pfam" id="PF07715"/>
    </source>
</evidence>
<evidence type="ECO:0000256" key="4">
    <source>
        <dbReference type="ARBA" id="ARBA00022692"/>
    </source>
</evidence>
<dbReference type="AlphaFoldDB" id="A0A1R3T4N6"/>
<evidence type="ECO:0000256" key="6">
    <source>
        <dbReference type="ARBA" id="ARBA00023237"/>
    </source>
</evidence>
<keyword evidence="6 7" id="KW-0998">Cell outer membrane</keyword>
<dbReference type="InterPro" id="IPR023996">
    <property type="entry name" value="TonB-dep_OMP_SusC/RagA"/>
</dbReference>
<evidence type="ECO:0000256" key="7">
    <source>
        <dbReference type="PROSITE-ProRule" id="PRU01360"/>
    </source>
</evidence>
<dbReference type="Pfam" id="PF07715">
    <property type="entry name" value="Plug"/>
    <property type="match status" value="1"/>
</dbReference>
<dbReference type="Gene3D" id="2.40.170.20">
    <property type="entry name" value="TonB-dependent receptor, beta-barrel domain"/>
    <property type="match status" value="1"/>
</dbReference>
<dbReference type="InterPro" id="IPR039426">
    <property type="entry name" value="TonB-dep_rcpt-like"/>
</dbReference>
<dbReference type="FunFam" id="2.170.130.10:FF:000003">
    <property type="entry name" value="SusC/RagA family TonB-linked outer membrane protein"/>
    <property type="match status" value="1"/>
</dbReference>
<keyword evidence="2 7" id="KW-0813">Transport</keyword>
<dbReference type="PROSITE" id="PS52016">
    <property type="entry name" value="TONB_DEPENDENT_REC_3"/>
    <property type="match status" value="1"/>
</dbReference>
<dbReference type="Proteomes" id="UP000187464">
    <property type="component" value="Chromosome I"/>
</dbReference>
<evidence type="ECO:0000313" key="10">
    <source>
        <dbReference type="Proteomes" id="UP000187464"/>
    </source>
</evidence>
<keyword evidence="4 7" id="KW-0812">Transmembrane</keyword>
<evidence type="ECO:0000313" key="9">
    <source>
        <dbReference type="EMBL" id="SCD18945.1"/>
    </source>
</evidence>
<protein>
    <submittedName>
        <fullName evidence="9">TonB-linked outer membrane protein, SusC/RagA family</fullName>
    </submittedName>
</protein>
<dbReference type="SUPFAM" id="SSF56935">
    <property type="entry name" value="Porins"/>
    <property type="match status" value="1"/>
</dbReference>
<dbReference type="NCBIfam" id="TIGR04057">
    <property type="entry name" value="SusC_RagA_signa"/>
    <property type="match status" value="1"/>
</dbReference>
<evidence type="ECO:0000256" key="5">
    <source>
        <dbReference type="ARBA" id="ARBA00023136"/>
    </source>
</evidence>
<feature type="domain" description="TonB-dependent receptor plug" evidence="8">
    <location>
        <begin position="235"/>
        <end position="342"/>
    </location>
</feature>
<comment type="subcellular location">
    <subcellularLocation>
        <location evidence="1 7">Cell outer membrane</location>
        <topology evidence="1 7">Multi-pass membrane protein</topology>
    </subcellularLocation>
</comment>
<keyword evidence="3 7" id="KW-1134">Transmembrane beta strand</keyword>
<comment type="similarity">
    <text evidence="7">Belongs to the TonB-dependent receptor family.</text>
</comment>
<gene>
    <name evidence="9" type="ORF">PSM36_0109</name>
</gene>
<keyword evidence="5 7" id="KW-0472">Membrane</keyword>
<dbReference type="KEGG" id="psac:PSM36_0109"/>
<organism evidence="9 10">
    <name type="scientific">Proteiniphilum saccharofermentans</name>
    <dbReference type="NCBI Taxonomy" id="1642647"/>
    <lineage>
        <taxon>Bacteria</taxon>
        <taxon>Pseudomonadati</taxon>
        <taxon>Bacteroidota</taxon>
        <taxon>Bacteroidia</taxon>
        <taxon>Bacteroidales</taxon>
        <taxon>Dysgonomonadaceae</taxon>
        <taxon>Proteiniphilum</taxon>
    </lineage>
</organism>
<dbReference type="EMBL" id="LT605205">
    <property type="protein sequence ID" value="SCD18945.1"/>
    <property type="molecule type" value="Genomic_DNA"/>
</dbReference>
<dbReference type="InterPro" id="IPR023997">
    <property type="entry name" value="TonB-dep_OMP_SusC/RagA_CS"/>
</dbReference>
<dbReference type="Pfam" id="PF13715">
    <property type="entry name" value="CarbopepD_reg_2"/>
    <property type="match status" value="1"/>
</dbReference>
<dbReference type="STRING" id="1642647.PSM36_0109"/>
<proteinExistence type="inferred from homology"/>
<evidence type="ECO:0000256" key="1">
    <source>
        <dbReference type="ARBA" id="ARBA00004571"/>
    </source>
</evidence>
<dbReference type="InterPro" id="IPR037066">
    <property type="entry name" value="Plug_dom_sf"/>
</dbReference>
<dbReference type="SUPFAM" id="SSF49464">
    <property type="entry name" value="Carboxypeptidase regulatory domain-like"/>
    <property type="match status" value="1"/>
</dbReference>
<accession>A0A1R3T4N6</accession>
<dbReference type="FunFam" id="2.60.40.1120:FF:000003">
    <property type="entry name" value="Outer membrane protein Omp121"/>
    <property type="match status" value="1"/>
</dbReference>
<dbReference type="Gene3D" id="2.60.40.1120">
    <property type="entry name" value="Carboxypeptidase-like, regulatory domain"/>
    <property type="match status" value="1"/>
</dbReference>
<keyword evidence="10" id="KW-1185">Reference proteome</keyword>
<dbReference type="InterPro" id="IPR036942">
    <property type="entry name" value="Beta-barrel_TonB_sf"/>
</dbReference>
<dbReference type="Gene3D" id="2.170.130.10">
    <property type="entry name" value="TonB-dependent receptor, plug domain"/>
    <property type="match status" value="1"/>
</dbReference>
<dbReference type="NCBIfam" id="TIGR04056">
    <property type="entry name" value="OMP_RagA_SusC"/>
    <property type="match status" value="1"/>
</dbReference>
<evidence type="ECO:0000256" key="2">
    <source>
        <dbReference type="ARBA" id="ARBA00022448"/>
    </source>
</evidence>
<reference evidence="9 10" key="1">
    <citation type="submission" date="2016-08" db="EMBL/GenBank/DDBJ databases">
        <authorList>
            <person name="Seilhamer J.J."/>
        </authorList>
    </citation>
    <scope>NUCLEOTIDE SEQUENCE [LARGE SCALE GENOMIC DNA]</scope>
    <source>
        <strain evidence="9">M3/6</strain>
    </source>
</reference>
<evidence type="ECO:0000256" key="3">
    <source>
        <dbReference type="ARBA" id="ARBA00022452"/>
    </source>
</evidence>
<dbReference type="InterPro" id="IPR012910">
    <property type="entry name" value="Plug_dom"/>
</dbReference>
<dbReference type="GO" id="GO:0009279">
    <property type="term" value="C:cell outer membrane"/>
    <property type="evidence" value="ECO:0007669"/>
    <property type="project" value="UniProtKB-SubCell"/>
</dbReference>